<organism evidence="9 10">
    <name type="scientific">Zalerion maritima</name>
    <dbReference type="NCBI Taxonomy" id="339359"/>
    <lineage>
        <taxon>Eukaryota</taxon>
        <taxon>Fungi</taxon>
        <taxon>Dikarya</taxon>
        <taxon>Ascomycota</taxon>
        <taxon>Pezizomycotina</taxon>
        <taxon>Sordariomycetes</taxon>
        <taxon>Lulworthiomycetidae</taxon>
        <taxon>Lulworthiales</taxon>
        <taxon>Lulworthiaceae</taxon>
        <taxon>Zalerion</taxon>
    </lineage>
</organism>
<comment type="similarity">
    <text evidence="2 7">Belongs to the cytochrome P450 family.</text>
</comment>
<dbReference type="Gene3D" id="1.10.630.10">
    <property type="entry name" value="Cytochrome P450"/>
    <property type="match status" value="1"/>
</dbReference>
<dbReference type="SUPFAM" id="SSF48264">
    <property type="entry name" value="Cytochrome P450"/>
    <property type="match status" value="1"/>
</dbReference>
<dbReference type="GO" id="GO:0005506">
    <property type="term" value="F:iron ion binding"/>
    <property type="evidence" value="ECO:0007669"/>
    <property type="project" value="InterPro"/>
</dbReference>
<dbReference type="Proteomes" id="UP001201980">
    <property type="component" value="Unassembled WGS sequence"/>
</dbReference>
<keyword evidence="8" id="KW-0472">Membrane</keyword>
<dbReference type="PRINTS" id="PR00385">
    <property type="entry name" value="P450"/>
</dbReference>
<dbReference type="InterPro" id="IPR017972">
    <property type="entry name" value="Cyt_P450_CS"/>
</dbReference>
<evidence type="ECO:0000256" key="5">
    <source>
        <dbReference type="ARBA" id="ARBA00023004"/>
    </source>
</evidence>
<dbReference type="PRINTS" id="PR00463">
    <property type="entry name" value="EP450I"/>
</dbReference>
<dbReference type="PROSITE" id="PS00086">
    <property type="entry name" value="CYTOCHROME_P450"/>
    <property type="match status" value="1"/>
</dbReference>
<evidence type="ECO:0000313" key="9">
    <source>
        <dbReference type="EMBL" id="KAJ2905396.1"/>
    </source>
</evidence>
<protein>
    <submittedName>
        <fullName evidence="9">Cytochrome P450</fullName>
    </submittedName>
</protein>
<comment type="caution">
    <text evidence="9">The sequence shown here is derived from an EMBL/GenBank/DDBJ whole genome shotgun (WGS) entry which is preliminary data.</text>
</comment>
<comment type="cofactor">
    <cofactor evidence="1 6">
        <name>heme</name>
        <dbReference type="ChEBI" id="CHEBI:30413"/>
    </cofactor>
</comment>
<name>A0AAD5RXB8_9PEZI</name>
<sequence>MASTVPHSADELLQLLQAKISKIDITAGRLVLVVVAIWFVIPNVFKFLSRLVSPMQRLPGPFLNKISGLPLKISIVKGKSHIMSVDLHRKYGPIAVIAPSMISVSDPQEIKRIIHIEDWPKSEAFYGNFRQDRDRPTLMAFTDKKPYSHRKRLVSSMFGIKYIRSMQCMMRDCIKVAVRQLYKATAKGPAKVDMQHLVQSLAVDIIGITTFGESFHVVEQGSHPLPLRIKKALALSGLLHFLPWITSIPFMPSRDPFIDSFTADVVHKRKALNKTLNSRAAAGEKVEEPRDLLQTLVENSTDEAGSAFRFSDIQDEAVVLLTAGSETTANAQMFTLLQLCKNPDKMAKVQKEVDEWYPPRTLEEKEVDCEYSLAGMTYLSHCIDEGMRLYPGQATGSPRETATKQCVSGYSVPKGVTVFPATQSVHLDEKVWPDAKSYVPERWEDVHASHKTDSQVSYWPFSAGSRVCIGKNFALQEMHLTLVELLRRFEFGYVEGQDETTMYRVAQQLEADQYLVSVKRRVF</sequence>
<evidence type="ECO:0000313" key="10">
    <source>
        <dbReference type="Proteomes" id="UP001201980"/>
    </source>
</evidence>
<dbReference type="GO" id="GO:0004497">
    <property type="term" value="F:monooxygenase activity"/>
    <property type="evidence" value="ECO:0007669"/>
    <property type="project" value="UniProtKB-KW"/>
</dbReference>
<evidence type="ECO:0000256" key="3">
    <source>
        <dbReference type="ARBA" id="ARBA00022617"/>
    </source>
</evidence>
<feature type="binding site" description="axial binding residue" evidence="6">
    <location>
        <position position="468"/>
    </location>
    <ligand>
        <name>heme</name>
        <dbReference type="ChEBI" id="CHEBI:30413"/>
    </ligand>
    <ligandPart>
        <name>Fe</name>
        <dbReference type="ChEBI" id="CHEBI:18248"/>
    </ligandPart>
</feature>
<reference evidence="9" key="1">
    <citation type="submission" date="2022-07" db="EMBL/GenBank/DDBJ databases">
        <title>Draft genome sequence of Zalerion maritima ATCC 34329, a (micro)plastics degrading marine fungus.</title>
        <authorList>
            <person name="Paco A."/>
            <person name="Goncalves M.F.M."/>
            <person name="Rocha-Santos T.A.P."/>
            <person name="Alves A."/>
        </authorList>
    </citation>
    <scope>NUCLEOTIDE SEQUENCE</scope>
    <source>
        <strain evidence="9">ATCC 34329</strain>
    </source>
</reference>
<feature type="transmembrane region" description="Helical" evidence="8">
    <location>
        <begin position="30"/>
        <end position="48"/>
    </location>
</feature>
<dbReference type="AlphaFoldDB" id="A0AAD5RXB8"/>
<keyword evidence="7" id="KW-0503">Monooxygenase</keyword>
<evidence type="ECO:0000256" key="6">
    <source>
        <dbReference type="PIRSR" id="PIRSR602401-1"/>
    </source>
</evidence>
<dbReference type="GO" id="GO:0020037">
    <property type="term" value="F:heme binding"/>
    <property type="evidence" value="ECO:0007669"/>
    <property type="project" value="InterPro"/>
</dbReference>
<gene>
    <name evidence="9" type="ORF">MKZ38_005494</name>
</gene>
<dbReference type="InterPro" id="IPR036396">
    <property type="entry name" value="Cyt_P450_sf"/>
</dbReference>
<dbReference type="EMBL" id="JAKWBI020000032">
    <property type="protein sequence ID" value="KAJ2905396.1"/>
    <property type="molecule type" value="Genomic_DNA"/>
</dbReference>
<keyword evidence="8" id="KW-1133">Transmembrane helix</keyword>
<evidence type="ECO:0000256" key="1">
    <source>
        <dbReference type="ARBA" id="ARBA00001971"/>
    </source>
</evidence>
<dbReference type="InterPro" id="IPR002401">
    <property type="entry name" value="Cyt_P450_E_grp-I"/>
</dbReference>
<keyword evidence="7" id="KW-0560">Oxidoreductase</keyword>
<dbReference type="InterPro" id="IPR050121">
    <property type="entry name" value="Cytochrome_P450_monoxygenase"/>
</dbReference>
<keyword evidence="4 6" id="KW-0479">Metal-binding</keyword>
<proteinExistence type="inferred from homology"/>
<dbReference type="PANTHER" id="PTHR24305">
    <property type="entry name" value="CYTOCHROME P450"/>
    <property type="match status" value="1"/>
</dbReference>
<accession>A0AAD5RXB8</accession>
<dbReference type="GO" id="GO:0016705">
    <property type="term" value="F:oxidoreductase activity, acting on paired donors, with incorporation or reduction of molecular oxygen"/>
    <property type="evidence" value="ECO:0007669"/>
    <property type="project" value="InterPro"/>
</dbReference>
<evidence type="ECO:0000256" key="4">
    <source>
        <dbReference type="ARBA" id="ARBA00022723"/>
    </source>
</evidence>
<dbReference type="Pfam" id="PF00067">
    <property type="entry name" value="p450"/>
    <property type="match status" value="1"/>
</dbReference>
<evidence type="ECO:0000256" key="2">
    <source>
        <dbReference type="ARBA" id="ARBA00010617"/>
    </source>
</evidence>
<keyword evidence="8" id="KW-0812">Transmembrane</keyword>
<dbReference type="PANTHER" id="PTHR24305:SF166">
    <property type="entry name" value="CYTOCHROME P450 12A4, MITOCHONDRIAL-RELATED"/>
    <property type="match status" value="1"/>
</dbReference>
<dbReference type="InterPro" id="IPR001128">
    <property type="entry name" value="Cyt_P450"/>
</dbReference>
<evidence type="ECO:0000256" key="8">
    <source>
        <dbReference type="SAM" id="Phobius"/>
    </source>
</evidence>
<keyword evidence="5 6" id="KW-0408">Iron</keyword>
<keyword evidence="10" id="KW-1185">Reference proteome</keyword>
<keyword evidence="3 6" id="KW-0349">Heme</keyword>
<evidence type="ECO:0000256" key="7">
    <source>
        <dbReference type="RuleBase" id="RU000461"/>
    </source>
</evidence>